<name>A0ABW0NP17_9MICO</name>
<keyword evidence="2" id="KW-1185">Reference proteome</keyword>
<dbReference type="Proteomes" id="UP001596039">
    <property type="component" value="Unassembled WGS sequence"/>
</dbReference>
<organism evidence="1 2">
    <name type="scientific">Lysinimonas soli</name>
    <dbReference type="NCBI Taxonomy" id="1074233"/>
    <lineage>
        <taxon>Bacteria</taxon>
        <taxon>Bacillati</taxon>
        <taxon>Actinomycetota</taxon>
        <taxon>Actinomycetes</taxon>
        <taxon>Micrococcales</taxon>
        <taxon>Microbacteriaceae</taxon>
        <taxon>Lysinimonas</taxon>
    </lineage>
</organism>
<comment type="caution">
    <text evidence="1">The sequence shown here is derived from an EMBL/GenBank/DDBJ whole genome shotgun (WGS) entry which is preliminary data.</text>
</comment>
<evidence type="ECO:0000313" key="2">
    <source>
        <dbReference type="Proteomes" id="UP001596039"/>
    </source>
</evidence>
<proteinExistence type="predicted"/>
<gene>
    <name evidence="1" type="ORF">ACFPJ4_01620</name>
</gene>
<accession>A0ABW0NP17</accession>
<dbReference type="EMBL" id="JBHSMG010000001">
    <property type="protein sequence ID" value="MFC5500932.1"/>
    <property type="molecule type" value="Genomic_DNA"/>
</dbReference>
<evidence type="ECO:0000313" key="1">
    <source>
        <dbReference type="EMBL" id="MFC5500932.1"/>
    </source>
</evidence>
<protein>
    <submittedName>
        <fullName evidence="1">Uncharacterized protein</fullName>
    </submittedName>
</protein>
<dbReference type="RefSeq" id="WP_386738540.1">
    <property type="nucleotide sequence ID" value="NZ_JBHSMG010000001.1"/>
</dbReference>
<sequence length="195" mass="21255">MIPSQRPGSGHLNDVMLKQLGEVTVLASRIEHLAAGIAQQLRLKIAAESADPTDSASSALAVLSDSAIAVPPWSTIEAADVRAWAVAATRLIEVRDRMSEASGGARFLGSRGDTIPTESPDGTTFPADEEYLARYLKRIARHLAAGVELQSQLDYHDEKGQRWPLVSIYAQRTDELSSDDPALRLPPEWERWLSA</sequence>
<reference evidence="2" key="1">
    <citation type="journal article" date="2019" name="Int. J. Syst. Evol. Microbiol.">
        <title>The Global Catalogue of Microorganisms (GCM) 10K type strain sequencing project: providing services to taxonomists for standard genome sequencing and annotation.</title>
        <authorList>
            <consortium name="The Broad Institute Genomics Platform"/>
            <consortium name="The Broad Institute Genome Sequencing Center for Infectious Disease"/>
            <person name="Wu L."/>
            <person name="Ma J."/>
        </authorList>
    </citation>
    <scope>NUCLEOTIDE SEQUENCE [LARGE SCALE GENOMIC DNA]</scope>
    <source>
        <strain evidence="2">CGMCC 4.6997</strain>
    </source>
</reference>